<dbReference type="RefSeq" id="WP_254417077.1">
    <property type="nucleotide sequence ID" value="NZ_BAAAJB010000011.1"/>
</dbReference>
<feature type="compositionally biased region" description="Basic and acidic residues" evidence="1">
    <location>
        <begin position="114"/>
        <end position="123"/>
    </location>
</feature>
<name>A0ABY5CZX9_9ACTN</name>
<dbReference type="Proteomes" id="UP001055940">
    <property type="component" value="Chromosome"/>
</dbReference>
<reference evidence="2" key="1">
    <citation type="submission" date="2022-06" db="EMBL/GenBank/DDBJ databases">
        <authorList>
            <person name="Ping M."/>
        </authorList>
    </citation>
    <scope>NUCLEOTIDE SEQUENCE</scope>
    <source>
        <strain evidence="2">JCM11759T</strain>
    </source>
</reference>
<feature type="region of interest" description="Disordered" evidence="1">
    <location>
        <begin position="114"/>
        <end position="144"/>
    </location>
</feature>
<feature type="compositionally biased region" description="Basic and acidic residues" evidence="1">
    <location>
        <begin position="130"/>
        <end position="144"/>
    </location>
</feature>
<keyword evidence="3" id="KW-1185">Reference proteome</keyword>
<protein>
    <recommendedName>
        <fullName evidence="4">Sigma-54 factor interaction domain-containing protein</fullName>
    </recommendedName>
</protein>
<evidence type="ECO:0000313" key="3">
    <source>
        <dbReference type="Proteomes" id="UP001055940"/>
    </source>
</evidence>
<gene>
    <name evidence="2" type="ORF">NE857_19400</name>
</gene>
<sequence length="154" mass="16280">MPRPGWVDTVLPARQCDVSELGVHSVLPGPEGAGLSPCAPRDADDELDQRLATAAASPRGGLVLVTGPSAAGKPRALAAALGRTLPERMLVAPPEDADLLPPVALRRARFQENREVSDLHGPRDPGLVRGDTRPASDRRGEGHLRYPSVRLLGL</sequence>
<organism evidence="2 3">
    <name type="scientific">Nocardiopsis exhalans</name>
    <dbReference type="NCBI Taxonomy" id="163604"/>
    <lineage>
        <taxon>Bacteria</taxon>
        <taxon>Bacillati</taxon>
        <taxon>Actinomycetota</taxon>
        <taxon>Actinomycetes</taxon>
        <taxon>Streptosporangiales</taxon>
        <taxon>Nocardiopsidaceae</taxon>
        <taxon>Nocardiopsis</taxon>
    </lineage>
</organism>
<evidence type="ECO:0000313" key="2">
    <source>
        <dbReference type="EMBL" id="USY17507.1"/>
    </source>
</evidence>
<evidence type="ECO:0000256" key="1">
    <source>
        <dbReference type="SAM" id="MobiDB-lite"/>
    </source>
</evidence>
<accession>A0ABY5CZX9</accession>
<evidence type="ECO:0008006" key="4">
    <source>
        <dbReference type="Google" id="ProtNLM"/>
    </source>
</evidence>
<dbReference type="EMBL" id="CP099837">
    <property type="protein sequence ID" value="USY17507.1"/>
    <property type="molecule type" value="Genomic_DNA"/>
</dbReference>
<proteinExistence type="predicted"/>